<gene>
    <name evidence="1" type="ordered locus">SG1668</name>
    <name evidence="2" type="ORF">SGGMMB4_03877</name>
</gene>
<dbReference type="Proteomes" id="UP000001932">
    <property type="component" value="Chromosome"/>
</dbReference>
<dbReference type="EMBL" id="AP008232">
    <property type="protein sequence ID" value="BAE74943.1"/>
    <property type="molecule type" value="Genomic_DNA"/>
</dbReference>
<keyword evidence="3" id="KW-1185">Reference proteome</keyword>
<dbReference type="Gene3D" id="1.10.132.80">
    <property type="match status" value="1"/>
</dbReference>
<protein>
    <submittedName>
        <fullName evidence="1">Hypothetical phage protein</fullName>
    </submittedName>
</protein>
<dbReference type="AlphaFoldDB" id="Q2NSD2"/>
<sequence length="134" mass="14591">MGRQTKNKVGRPSKFAESLTKANEYLMGGYETVGDVVPSVAGLACYLGISRVTAQAYARENEEFSCTLEAIKTLQENRLINKGLTGDFNATITKLMLANHGYSDKQEVDNKSSDGSMAISPTMIQLVPVEAKHE</sequence>
<dbReference type="InterPro" id="IPR032066">
    <property type="entry name" value="GP3_package"/>
</dbReference>
<dbReference type="Pfam" id="PF16677">
    <property type="entry name" value="GP3_package"/>
    <property type="match status" value="1"/>
</dbReference>
<dbReference type="Proteomes" id="UP000245838">
    <property type="component" value="Chromosome sggmmb4_Chromosome"/>
</dbReference>
<dbReference type="OrthoDB" id="6464700at2"/>
<accession>Q2NSD2</accession>
<evidence type="ECO:0000313" key="2">
    <source>
        <dbReference type="EMBL" id="CRL45814.1"/>
    </source>
</evidence>
<evidence type="ECO:0000313" key="1">
    <source>
        <dbReference type="EMBL" id="BAE74943.1"/>
    </source>
</evidence>
<dbReference type="eggNOG" id="ENOG5032T2N">
    <property type="taxonomic scope" value="Bacteria"/>
</dbReference>
<dbReference type="BioCyc" id="SGLO343509:SGP1_RS15115-MONOMER"/>
<reference evidence="2 4" key="2">
    <citation type="submission" date="2015-05" db="EMBL/GenBank/DDBJ databases">
        <authorList>
            <person name="Goodhead I."/>
        </authorList>
    </citation>
    <scope>NUCLEOTIDE SEQUENCE [LARGE SCALE GENOMIC DNA]</scope>
    <source>
        <strain evidence="2">B4</strain>
        <strain evidence="4">morsitans</strain>
    </source>
</reference>
<dbReference type="RefSeq" id="WP_011411493.1">
    <property type="nucleotide sequence ID" value="NC_007712.1"/>
</dbReference>
<name>Q2NSD2_SODGM</name>
<dbReference type="HOGENOM" id="CLU_156603_0_0_6"/>
<proteinExistence type="predicted"/>
<dbReference type="STRING" id="343509.SG1668"/>
<dbReference type="KEGG" id="sgl:SG1668"/>
<reference evidence="1 3" key="1">
    <citation type="journal article" date="2006" name="Genome Res.">
        <title>Massive genome erosion and functional adaptations provide insights into the symbiotic lifestyle of Sodalis glossinidius in the tsetse host.</title>
        <authorList>
            <person name="Toh H."/>
            <person name="Weiss B.L."/>
            <person name="Perkin S.A.H."/>
            <person name="Yamashita A."/>
            <person name="Oshima K."/>
            <person name="Hattori M."/>
            <person name="Aksoy S."/>
        </authorList>
    </citation>
    <scope>NUCLEOTIDE SEQUENCE [LARGE SCALE GENOMIC DNA]</scope>
    <source>
        <strain evidence="1">Morsitans</strain>
        <strain evidence="3">morsitans</strain>
    </source>
</reference>
<evidence type="ECO:0000313" key="3">
    <source>
        <dbReference type="Proteomes" id="UP000001932"/>
    </source>
</evidence>
<evidence type="ECO:0000313" key="4">
    <source>
        <dbReference type="Proteomes" id="UP000245838"/>
    </source>
</evidence>
<organism evidence="1 3">
    <name type="scientific">Sodalis glossinidius (strain morsitans)</name>
    <dbReference type="NCBI Taxonomy" id="343509"/>
    <lineage>
        <taxon>Bacteria</taxon>
        <taxon>Pseudomonadati</taxon>
        <taxon>Pseudomonadota</taxon>
        <taxon>Gammaproteobacteria</taxon>
        <taxon>Enterobacterales</taxon>
        <taxon>Bruguierivoracaceae</taxon>
        <taxon>Sodalis</taxon>
    </lineage>
</organism>
<dbReference type="EMBL" id="LN854557">
    <property type="protein sequence ID" value="CRL45814.1"/>
    <property type="molecule type" value="Genomic_DNA"/>
</dbReference>